<dbReference type="Proteomes" id="UP000191897">
    <property type="component" value="Unassembled WGS sequence"/>
</dbReference>
<reference evidence="2 3" key="1">
    <citation type="submission" date="2016-01" db="EMBL/GenBank/DDBJ databases">
        <authorList>
            <person name="Oliw E.H."/>
        </authorList>
    </citation>
    <scope>NUCLEOTIDE SEQUENCE [LARGE SCALE GENOMIC DNA]</scope>
    <source>
        <strain evidence="2 3">Kerr 14</strain>
    </source>
</reference>
<evidence type="ECO:0000313" key="2">
    <source>
        <dbReference type="EMBL" id="CUX68624.1"/>
    </source>
</evidence>
<protein>
    <recommendedName>
        <fullName evidence="4">DUF736 domain-containing protein</fullName>
    </recommendedName>
</protein>
<dbReference type="Pfam" id="PF05284">
    <property type="entry name" value="DUF736"/>
    <property type="match status" value="1"/>
</dbReference>
<gene>
    <name evidence="2" type="ORF">AGR4C_pc30045</name>
</gene>
<accession>A0A1S7SFS3</accession>
<feature type="compositionally biased region" description="Basic and acidic residues" evidence="1">
    <location>
        <begin position="1"/>
        <end position="12"/>
    </location>
</feature>
<evidence type="ECO:0008006" key="4">
    <source>
        <dbReference type="Google" id="ProtNLM"/>
    </source>
</evidence>
<organism evidence="2 3">
    <name type="scientific">Agrobacterium tumefaciens str. Kerr 14</name>
    <dbReference type="NCBI Taxonomy" id="1183424"/>
    <lineage>
        <taxon>Bacteria</taxon>
        <taxon>Pseudomonadati</taxon>
        <taxon>Pseudomonadota</taxon>
        <taxon>Alphaproteobacteria</taxon>
        <taxon>Hyphomicrobiales</taxon>
        <taxon>Rhizobiaceae</taxon>
        <taxon>Rhizobium/Agrobacterium group</taxon>
        <taxon>Agrobacterium</taxon>
        <taxon>Agrobacterium tumefaciens complex</taxon>
    </lineage>
</organism>
<name>A0A1S7SFS3_AGRTU</name>
<dbReference type="InterPro" id="IPR007948">
    <property type="entry name" value="DUF736"/>
</dbReference>
<sequence>MTAGRLRLDRHPATAGSGYFPPAGPGPAFASRGKIAASGRPTLRCGLSGAVSIAPGPYTAIEAAVGAARANRKEQIMAVIGEFATNGNNSIVGNVRTLTVSMRARLNPIDRVSRDAPDFRITAGNGVEVGAGWNKVSNDGEPFISVKLDDPSFNAPITAALWPSEKEGEFALIWNRPKREA</sequence>
<dbReference type="AlphaFoldDB" id="A0A1S7SFS3"/>
<feature type="region of interest" description="Disordered" evidence="1">
    <location>
        <begin position="1"/>
        <end position="20"/>
    </location>
</feature>
<evidence type="ECO:0000256" key="1">
    <source>
        <dbReference type="SAM" id="MobiDB-lite"/>
    </source>
</evidence>
<dbReference type="EMBL" id="FBWC01000045">
    <property type="protein sequence ID" value="CUX68624.1"/>
    <property type="molecule type" value="Genomic_DNA"/>
</dbReference>
<evidence type="ECO:0000313" key="3">
    <source>
        <dbReference type="Proteomes" id="UP000191897"/>
    </source>
</evidence>
<proteinExistence type="predicted"/>